<dbReference type="InterPro" id="IPR016035">
    <property type="entry name" value="Acyl_Trfase/lysoPLipase"/>
</dbReference>
<accession>A0A8H8RJ52</accession>
<dbReference type="Gene3D" id="3.40.366.10">
    <property type="entry name" value="Malonyl-Coenzyme A Acyl Carrier Protein, domain 2"/>
    <property type="match status" value="1"/>
</dbReference>
<evidence type="ECO:0000313" key="2">
    <source>
        <dbReference type="Proteomes" id="UP000443090"/>
    </source>
</evidence>
<organism evidence="1 2">
    <name type="scientific">Lachnellula occidentalis</name>
    <dbReference type="NCBI Taxonomy" id="215460"/>
    <lineage>
        <taxon>Eukaryota</taxon>
        <taxon>Fungi</taxon>
        <taxon>Dikarya</taxon>
        <taxon>Ascomycota</taxon>
        <taxon>Pezizomycotina</taxon>
        <taxon>Leotiomycetes</taxon>
        <taxon>Helotiales</taxon>
        <taxon>Lachnaceae</taxon>
        <taxon>Lachnellula</taxon>
    </lineage>
</organism>
<dbReference type="EMBL" id="QGMI01001180">
    <property type="protein sequence ID" value="TVY34327.1"/>
    <property type="molecule type" value="Genomic_DNA"/>
</dbReference>
<dbReference type="SUPFAM" id="SSF52151">
    <property type="entry name" value="FabD/lysophospholipase-like"/>
    <property type="match status" value="1"/>
</dbReference>
<gene>
    <name evidence="1" type="primary">DEP5_0</name>
    <name evidence="1" type="ORF">LOCC1_G008255</name>
</gene>
<keyword evidence="2" id="KW-1185">Reference proteome</keyword>
<proteinExistence type="predicted"/>
<dbReference type="InterPro" id="IPR001227">
    <property type="entry name" value="Ac_transferase_dom_sf"/>
</dbReference>
<protein>
    <submittedName>
        <fullName evidence="1">Reducing polyketide synthase</fullName>
    </submittedName>
</protein>
<name>A0A8H8RJ52_9HELO</name>
<comment type="caution">
    <text evidence="1">The sequence shown here is derived from an EMBL/GenBank/DDBJ whole genome shotgun (WGS) entry which is preliminary data.</text>
</comment>
<dbReference type="OrthoDB" id="3799328at2759"/>
<dbReference type="GO" id="GO:0016740">
    <property type="term" value="F:transferase activity"/>
    <property type="evidence" value="ECO:0007669"/>
    <property type="project" value="InterPro"/>
</dbReference>
<dbReference type="Gene3D" id="3.30.70.3290">
    <property type="match status" value="1"/>
</dbReference>
<reference evidence="1 2" key="1">
    <citation type="submission" date="2018-05" db="EMBL/GenBank/DDBJ databases">
        <title>Genome sequencing and assembly of the regulated plant pathogen Lachnellula willkommii and related sister species for the development of diagnostic species identification markers.</title>
        <authorList>
            <person name="Giroux E."/>
            <person name="Bilodeau G."/>
        </authorList>
    </citation>
    <scope>NUCLEOTIDE SEQUENCE [LARGE SCALE GENOMIC DNA]</scope>
    <source>
        <strain evidence="1 2">CBS 160.35</strain>
    </source>
</reference>
<dbReference type="AlphaFoldDB" id="A0A8H8RJ52"/>
<sequence>MPRPDLSLLEKGLREQMITSAALPMVIGNKEIKEDLRIKVLGHRGFIRSAVADLTSYPELEAPHLPYRSFAVANADTANPLLEFVAPSKTLTVTPNVTFVFTGQGAQWPTIGVKLCSEFPSAVDNFKRMDKVLAELETAPSWTIFDELGKPDAGSMQQDYVQLS</sequence>
<dbReference type="Proteomes" id="UP000443090">
    <property type="component" value="Unassembled WGS sequence"/>
</dbReference>
<evidence type="ECO:0000313" key="1">
    <source>
        <dbReference type="EMBL" id="TVY34327.1"/>
    </source>
</evidence>